<dbReference type="SUPFAM" id="SSF54001">
    <property type="entry name" value="Cysteine proteinases"/>
    <property type="match status" value="1"/>
</dbReference>
<organism evidence="6 7">
    <name type="scientific">Volvox africanus</name>
    <dbReference type="NCBI Taxonomy" id="51714"/>
    <lineage>
        <taxon>Eukaryota</taxon>
        <taxon>Viridiplantae</taxon>
        <taxon>Chlorophyta</taxon>
        <taxon>core chlorophytes</taxon>
        <taxon>Chlorophyceae</taxon>
        <taxon>CS clade</taxon>
        <taxon>Chlamydomonadales</taxon>
        <taxon>Volvocaceae</taxon>
        <taxon>Volvox</taxon>
    </lineage>
</organism>
<feature type="region of interest" description="Disordered" evidence="4">
    <location>
        <begin position="994"/>
        <end position="1040"/>
    </location>
</feature>
<feature type="region of interest" description="Disordered" evidence="4">
    <location>
        <begin position="1732"/>
        <end position="1774"/>
    </location>
</feature>
<feature type="region of interest" description="Disordered" evidence="4">
    <location>
        <begin position="1051"/>
        <end position="1070"/>
    </location>
</feature>
<feature type="compositionally biased region" description="Basic residues" evidence="4">
    <location>
        <begin position="840"/>
        <end position="852"/>
    </location>
</feature>
<feature type="compositionally biased region" description="Low complexity" evidence="4">
    <location>
        <begin position="1145"/>
        <end position="1155"/>
    </location>
</feature>
<name>A0A8J4BIE8_9CHLO</name>
<feature type="compositionally biased region" description="Acidic residues" evidence="4">
    <location>
        <begin position="2010"/>
        <end position="2019"/>
    </location>
</feature>
<comment type="caution">
    <text evidence="6">The sequence shown here is derived from an EMBL/GenBank/DDBJ whole genome shotgun (WGS) entry which is preliminary data.</text>
</comment>
<feature type="compositionally biased region" description="Basic and acidic residues" evidence="4">
    <location>
        <begin position="2133"/>
        <end position="2145"/>
    </location>
</feature>
<feature type="compositionally biased region" description="Gly residues" evidence="4">
    <location>
        <begin position="2089"/>
        <end position="2102"/>
    </location>
</feature>
<feature type="region of interest" description="Disordered" evidence="4">
    <location>
        <begin position="1345"/>
        <end position="1454"/>
    </location>
</feature>
<feature type="compositionally biased region" description="Low complexity" evidence="4">
    <location>
        <begin position="236"/>
        <end position="254"/>
    </location>
</feature>
<dbReference type="PROSITE" id="PS50600">
    <property type="entry name" value="ULP_PROTEASE"/>
    <property type="match status" value="1"/>
</dbReference>
<dbReference type="InterPro" id="IPR038765">
    <property type="entry name" value="Papain-like_cys_pep_sf"/>
</dbReference>
<feature type="region of interest" description="Disordered" evidence="4">
    <location>
        <begin position="959"/>
        <end position="978"/>
    </location>
</feature>
<evidence type="ECO:0000259" key="5">
    <source>
        <dbReference type="PROSITE" id="PS50600"/>
    </source>
</evidence>
<feature type="compositionally biased region" description="Low complexity" evidence="4">
    <location>
        <begin position="270"/>
        <end position="284"/>
    </location>
</feature>
<evidence type="ECO:0000313" key="6">
    <source>
        <dbReference type="EMBL" id="GIL62244.1"/>
    </source>
</evidence>
<feature type="compositionally biased region" description="Low complexity" evidence="4">
    <location>
        <begin position="1879"/>
        <end position="1890"/>
    </location>
</feature>
<feature type="compositionally biased region" description="Low complexity" evidence="4">
    <location>
        <begin position="1409"/>
        <end position="1425"/>
    </location>
</feature>
<keyword evidence="2" id="KW-0645">Protease</keyword>
<keyword evidence="3" id="KW-0378">Hydrolase</keyword>
<feature type="compositionally biased region" description="Basic and acidic residues" evidence="4">
    <location>
        <begin position="968"/>
        <end position="978"/>
    </location>
</feature>
<dbReference type="Gene3D" id="3.30.310.130">
    <property type="entry name" value="Ubiquitin-related"/>
    <property type="match status" value="1"/>
</dbReference>
<dbReference type="EMBL" id="BNCO01000050">
    <property type="protein sequence ID" value="GIL62244.1"/>
    <property type="molecule type" value="Genomic_DNA"/>
</dbReference>
<dbReference type="GO" id="GO:0006508">
    <property type="term" value="P:proteolysis"/>
    <property type="evidence" value="ECO:0007669"/>
    <property type="project" value="UniProtKB-KW"/>
</dbReference>
<feature type="region of interest" description="Disordered" evidence="4">
    <location>
        <begin position="1"/>
        <end position="32"/>
    </location>
</feature>
<feature type="region of interest" description="Disordered" evidence="4">
    <location>
        <begin position="2133"/>
        <end position="2169"/>
    </location>
</feature>
<feature type="compositionally biased region" description="Basic and acidic residues" evidence="4">
    <location>
        <begin position="1031"/>
        <end position="1040"/>
    </location>
</feature>
<feature type="compositionally biased region" description="Basic residues" evidence="4">
    <location>
        <begin position="1"/>
        <end position="10"/>
    </location>
</feature>
<feature type="domain" description="Ubiquitin-like protease family profile" evidence="5">
    <location>
        <begin position="385"/>
        <end position="614"/>
    </location>
</feature>
<feature type="compositionally biased region" description="Polar residues" evidence="4">
    <location>
        <begin position="1676"/>
        <end position="1686"/>
    </location>
</feature>
<dbReference type="Gene3D" id="1.10.418.20">
    <property type="match status" value="1"/>
</dbReference>
<dbReference type="PANTHER" id="PTHR47764:SF2">
    <property type="entry name" value="UBIQUITIN-LIKE PROTEASE FAMILY PROFILE DOMAIN-CONTAINING PROTEIN"/>
    <property type="match status" value="1"/>
</dbReference>
<dbReference type="Pfam" id="PF02902">
    <property type="entry name" value="Peptidase_C48"/>
    <property type="match status" value="1"/>
</dbReference>
<feature type="region of interest" description="Disordered" evidence="4">
    <location>
        <begin position="214"/>
        <end position="331"/>
    </location>
</feature>
<feature type="compositionally biased region" description="Low complexity" evidence="4">
    <location>
        <begin position="1739"/>
        <end position="1758"/>
    </location>
</feature>
<evidence type="ECO:0000256" key="4">
    <source>
        <dbReference type="SAM" id="MobiDB-lite"/>
    </source>
</evidence>
<evidence type="ECO:0000313" key="7">
    <source>
        <dbReference type="Proteomes" id="UP000747399"/>
    </source>
</evidence>
<dbReference type="Proteomes" id="UP000747399">
    <property type="component" value="Unassembled WGS sequence"/>
</dbReference>
<feature type="region of interest" description="Disordered" evidence="4">
    <location>
        <begin position="747"/>
        <end position="929"/>
    </location>
</feature>
<dbReference type="GO" id="GO:0008234">
    <property type="term" value="F:cysteine-type peptidase activity"/>
    <property type="evidence" value="ECO:0007669"/>
    <property type="project" value="InterPro"/>
</dbReference>
<keyword evidence="7" id="KW-1185">Reference proteome</keyword>
<feature type="compositionally biased region" description="Basic residues" evidence="4">
    <location>
        <begin position="2048"/>
        <end position="2072"/>
    </location>
</feature>
<comment type="similarity">
    <text evidence="1">Belongs to the peptidase C48 family.</text>
</comment>
<accession>A0A8J4BIE8</accession>
<feature type="compositionally biased region" description="Low complexity" evidence="4">
    <location>
        <begin position="1603"/>
        <end position="1615"/>
    </location>
</feature>
<sequence length="2169" mass="229080">MAGGSPKKRPAIVAEMLDGPLENVPDDRPEPYRSKLLSDLKTTLNNQIITWSGFQGPKKLLEEQLRRIAAEIRWRSVEAQQTDQGQESCPNIASGVAAVPAPQGPGPVPPLGRMVPQAQMGNNHGARQLRQIQGVQKQPLPLHSVNTRMAVENSARTKQHVAAAHGRGEQQSRQCVSCSKQVQGDAATDADGIVTCLPCFQKQANALDLAQESHKGSMVNKLRTKTAAARGAVTEPSGSGAPRASSSGALHRSGAAGGSSGGLDQRLPAPKKGQQPQQKLSGQKRPTSDSGDVELPPKRDSAAARTRGRRSAPDALEDKEPIVLVDSSDDEGAACTDAAQDVKNGAEGDPGGKATSDKCGSFLKLSARLAGLKCCFPVDGGKDSVEVAAEDLARLENGEFLNDTCIDFYIKYIEAHLPEDVRARYHFFNSFFLKKLQEKPGKMGKLPKAERVKQDHERVKKWTKHVDLFSKDFIFVPIHGHLHWSLVLICHPGNVVHHDERLRPPAGAAAAHGPGAGTPLMLHLDSLAGNHAPKAIFEGLRSYLELEWKRKMDDETAESVPRRWKERFLEAGVQAPDVRFTAHTLPGVSMSARLPKQDNHTDCGLFLLSYMDFFAAANPRCVVSEGSNAQDVHALDPCSKAAKTETLLQKGWFRRCNAARLRDHLRALICRLMLDCVPQEDQRRSTLVCVVNDYDNKPHKMGLRYLDPEGYLRFVRECPDEDRSITYGDVLSSGSDAEEPIGVTKNVLQSPSPLTTRAAAKKAGTRPDEALPMHTPAGRKRDKAQEPAVGGVGAASESNHCAVGSPSPGKVVPTSRVDIAAGPAVQGSTEDEGAEEEVKRRRRRRRATGRKHGQGDTCNAGLAWKEATAKDVTCSPVTPPSQQDPETLPVRRPLPGVEQSSDLHASEQAMKEEAVGISAGQGQNPKPLAGKRCRKVEAGGAPGDKAGSSVEADVTERVAKPGKAAAAEQKDLQKHFQTDKPATVSCDVAPDYAADHTRNSRSGGQCRPSSHGAQVASQLVAPPPDGLIPGDHFDSNGDPSWLRERRVNQYVHDSPSSGDEQCVSPPQLGGSARVLSQQTAAIGLSNENGTHGMAHVAYRRHTRFPDDDAEPTTELVPVSAHKAGRSPSHYNGDQQQQTYLEQEAYSTGSSYGSGSRPKRRRRDSVRLQLVHTENAAGRAPVVDSAQGGAYMDVPFNEKVSAAAAARSGACADANIAAIDAVLLRGPRMAMSGAADFAQEFGQRAYGQGSATSRSVSAEPEGPPEQHTERKALTAKRRPVVSTSRFLAALEEVGCVAPVGAAGRRSDAVSSAPVETVASAAQPVVASPNILNAVKEHDERMNVDISFNQGYPRPQNDSPASMQAEQQPTLQGVQPTDLGSLEGGVRGGRLQVAESPYSQSGHGHDQYRRQSTQAPSAAQMQQSSPAVLWLGPSAISQPSGRSAQHGPVSFSRGDMKRSNKIRETRERLEYDLRQLNGSGHRCIPGHPRILRDGTAVPEGGGDALRKPIANPGTGGSGPQLQGALDAGEGSPSDGWLPSTAAGDGGSFGVEHRKPHRMDHCSSEQHPTQDASRPRQRASPQPLPGTVGSTPDGVTASASAANAGPDSDQPPSHQSPSLRLELQDGGGSQEQAEQGRVSEEGLLVSDDEAVPRFSGGGGIAGASTEQVPVPRTTEAAANGTSTERSGGNSPDLLTPASACDSDIMPLMPMFWKAAVEGHIVGKRWLEIGASRQVPATEGMPSGTARASAALAAADPSSAGGLRNEPSGGDESSAEPDVDEAMEIAMHEQLDGEELSNSGKVSGLQWMAAPSTAGTARWSEDGTQAAGIEQRSSNLHGSIGAGCTRQQEVAGSSRARQLGIHMGEGPSHAEVPAAVEEVPGSAAREVSNAAAAAPDGEHENADLRMAPHGRAAASPAAVSSDGAFWRAGSGGEQDAIIINVDDESDEQLAEGAHEMECGGDGSAATAPPRAQGSRKRSVGPSRSDRGTENEGEALDDSSEEDSLDAEGAPGADGSDEHEEDSNDAFVPNGGPGTGQSRREKTMTPSACGKQAKQKQCRSRGSNRKGPGRGKGRRGGHSGNKPCSSTKGVTPSRGGGAGGSTCGRGGKQGKRRNWNSGQGGGGIDAYCKRQGAEMVRTKVKPDFPRRSRSLDAVSTLEAKQAQHDPYDLTLDDD</sequence>
<evidence type="ECO:0000256" key="1">
    <source>
        <dbReference type="ARBA" id="ARBA00005234"/>
    </source>
</evidence>
<gene>
    <name evidence="6" type="ORF">Vafri_16462</name>
</gene>
<feature type="region of interest" description="Disordered" evidence="4">
    <location>
        <begin position="1245"/>
        <end position="1276"/>
    </location>
</feature>
<feature type="region of interest" description="Disordered" evidence="4">
    <location>
        <begin position="1878"/>
        <end position="1898"/>
    </location>
</feature>
<feature type="region of interest" description="Disordered" evidence="4">
    <location>
        <begin position="1144"/>
        <end position="1164"/>
    </location>
</feature>
<dbReference type="PANTHER" id="PTHR47764">
    <property type="entry name" value="UBIQUITIN-LIKE-SPECIFIC PROTEASE 2B-RELATED"/>
    <property type="match status" value="1"/>
</dbReference>
<feature type="region of interest" description="Disordered" evidence="4">
    <location>
        <begin position="1482"/>
        <end position="1690"/>
    </location>
</feature>
<protein>
    <recommendedName>
        <fullName evidence="5">Ubiquitin-like protease family profile domain-containing protein</fullName>
    </recommendedName>
</protein>
<feature type="compositionally biased region" description="Polar residues" evidence="4">
    <location>
        <begin position="1345"/>
        <end position="1373"/>
    </location>
</feature>
<proteinExistence type="inferred from homology"/>
<feature type="compositionally biased region" description="Polar residues" evidence="4">
    <location>
        <begin position="1000"/>
        <end position="1017"/>
    </location>
</feature>
<evidence type="ECO:0000256" key="3">
    <source>
        <dbReference type="ARBA" id="ARBA00022801"/>
    </source>
</evidence>
<reference evidence="6" key="1">
    <citation type="journal article" date="2021" name="Proc. Natl. Acad. Sci. U.S.A.">
        <title>Three genomes in the algal genus Volvox reveal the fate of a haploid sex-determining region after a transition to homothallism.</title>
        <authorList>
            <person name="Yamamoto K."/>
            <person name="Hamaji T."/>
            <person name="Kawai-Toyooka H."/>
            <person name="Matsuzaki R."/>
            <person name="Takahashi F."/>
            <person name="Nishimura Y."/>
            <person name="Kawachi M."/>
            <person name="Noguchi H."/>
            <person name="Minakuchi Y."/>
            <person name="Umen J.G."/>
            <person name="Toyoda A."/>
            <person name="Nozaki H."/>
        </authorList>
    </citation>
    <scope>NUCLEOTIDE SEQUENCE</scope>
    <source>
        <strain evidence="6">NIES-3780</strain>
    </source>
</reference>
<feature type="compositionally biased region" description="Acidic residues" evidence="4">
    <location>
        <begin position="1986"/>
        <end position="2001"/>
    </location>
</feature>
<evidence type="ECO:0000256" key="2">
    <source>
        <dbReference type="ARBA" id="ARBA00022670"/>
    </source>
</evidence>
<dbReference type="InterPro" id="IPR003653">
    <property type="entry name" value="Peptidase_C48_C"/>
</dbReference>
<feature type="region of interest" description="Disordered" evidence="4">
    <location>
        <begin position="1942"/>
        <end position="2121"/>
    </location>
</feature>